<dbReference type="RefSeq" id="WP_173643519.1">
    <property type="nucleotide sequence ID" value="NZ_CP088022.1"/>
</dbReference>
<sequence length="107" mass="11675">MRPTTAPVDNVLAFRLPTRGRQKYEHPRDLVRDPYLTKATKRAILASWASDACAVASNPALRAPAELRSPVPVSDILDALRALDDPREPPGGRPARLRSTLRNVAAA</sequence>
<comment type="caution">
    <text evidence="2">The sequence shown here is derived from an EMBL/GenBank/DDBJ whole genome shotgun (WGS) entry which is preliminary data.</text>
</comment>
<accession>A0A973WT42</accession>
<proteinExistence type="predicted"/>
<dbReference type="AlphaFoldDB" id="A0A973WT42"/>
<dbReference type="EMBL" id="JABWSX010000001">
    <property type="protein sequence ID" value="NVL07638.1"/>
    <property type="molecule type" value="Genomic_DNA"/>
</dbReference>
<protein>
    <submittedName>
        <fullName evidence="2">Uncharacterized protein</fullName>
    </submittedName>
</protein>
<reference evidence="2" key="1">
    <citation type="submission" date="2020-06" db="EMBL/GenBank/DDBJ databases">
        <title>Whole Genome Sequence of Bradyrhizobium sp. Strain 66S1MB.</title>
        <authorList>
            <person name="Bromfield E."/>
            <person name="Cloutier S."/>
        </authorList>
    </citation>
    <scope>NUCLEOTIDE SEQUENCE</scope>
    <source>
        <strain evidence="2">66S1MB</strain>
    </source>
</reference>
<organism evidence="2">
    <name type="scientific">Bradyrhizobium quebecense</name>
    <dbReference type="NCBI Taxonomy" id="2748629"/>
    <lineage>
        <taxon>Bacteria</taxon>
        <taxon>Pseudomonadati</taxon>
        <taxon>Pseudomonadota</taxon>
        <taxon>Alphaproteobacteria</taxon>
        <taxon>Hyphomicrobiales</taxon>
        <taxon>Nitrobacteraceae</taxon>
        <taxon>Bradyrhizobium</taxon>
    </lineage>
</organism>
<gene>
    <name evidence="2" type="ORF">HU230_18205</name>
</gene>
<name>A0A973WT42_9BRAD</name>
<feature type="region of interest" description="Disordered" evidence="1">
    <location>
        <begin position="82"/>
        <end position="107"/>
    </location>
</feature>
<evidence type="ECO:0000313" key="2">
    <source>
        <dbReference type="EMBL" id="NVL07638.1"/>
    </source>
</evidence>
<evidence type="ECO:0000256" key="1">
    <source>
        <dbReference type="SAM" id="MobiDB-lite"/>
    </source>
</evidence>